<comment type="caution">
    <text evidence="3">The sequence shown here is derived from an EMBL/GenBank/DDBJ whole genome shotgun (WGS) entry which is preliminary data.</text>
</comment>
<reference evidence="3 4" key="1">
    <citation type="journal article" date="2023" name="PLoS ONE">
        <title>Complete genome assembly of Hawai'i environmental nontuberculous mycobacteria reveals unexpected co-isolation with methylobacteria.</title>
        <authorList>
            <person name="Hendrix J."/>
            <person name="Epperson L.E."/>
            <person name="Tong E.I."/>
            <person name="Chan Y.L."/>
            <person name="Hasan N.A."/>
            <person name="Dawrs S.N."/>
            <person name="Norton G.J."/>
            <person name="Virdi R."/>
            <person name="Crooks J.L."/>
            <person name="Chan E.D."/>
            <person name="Honda J.R."/>
            <person name="Strong M."/>
        </authorList>
    </citation>
    <scope>NUCLEOTIDE SEQUENCE [LARGE SCALE GENOMIC DNA]</scope>
    <source>
        <strain evidence="3 4">NJH_HI04-1</strain>
    </source>
</reference>
<dbReference type="RefSeq" id="WP_060848325.1">
    <property type="nucleotide sequence ID" value="NZ_JAQYXP010000002.1"/>
</dbReference>
<feature type="compositionally biased region" description="Pro residues" evidence="1">
    <location>
        <begin position="250"/>
        <end position="261"/>
    </location>
</feature>
<evidence type="ECO:0000256" key="2">
    <source>
        <dbReference type="SAM" id="SignalP"/>
    </source>
</evidence>
<evidence type="ECO:0000256" key="1">
    <source>
        <dbReference type="SAM" id="MobiDB-lite"/>
    </source>
</evidence>
<gene>
    <name evidence="3" type="ORF">PUR29_18125</name>
</gene>
<feature type="compositionally biased region" description="Low complexity" evidence="1">
    <location>
        <begin position="172"/>
        <end position="186"/>
    </location>
</feature>
<dbReference type="Proteomes" id="UP001407347">
    <property type="component" value="Unassembled WGS sequence"/>
</dbReference>
<keyword evidence="4" id="KW-1185">Reference proteome</keyword>
<feature type="chain" id="PRO_5046592311" evidence="2">
    <location>
        <begin position="31"/>
        <end position="261"/>
    </location>
</feature>
<accession>A0ABU9ZVF4</accession>
<feature type="region of interest" description="Disordered" evidence="1">
    <location>
        <begin position="149"/>
        <end position="261"/>
    </location>
</feature>
<keyword evidence="2" id="KW-0732">Signal</keyword>
<dbReference type="EMBL" id="JAQYXP010000002">
    <property type="protein sequence ID" value="MEN3235504.1"/>
    <property type="molecule type" value="Genomic_DNA"/>
</dbReference>
<name>A0ABU9ZVF4_9HYPH</name>
<organism evidence="3 4">
    <name type="scientific">Methylobacterium ajmalii</name>
    <dbReference type="NCBI Taxonomy" id="2738439"/>
    <lineage>
        <taxon>Bacteria</taxon>
        <taxon>Pseudomonadati</taxon>
        <taxon>Pseudomonadota</taxon>
        <taxon>Alphaproteobacteria</taxon>
        <taxon>Hyphomicrobiales</taxon>
        <taxon>Methylobacteriaceae</taxon>
        <taxon>Methylobacterium</taxon>
    </lineage>
</organism>
<sequence>MQHRSRTHRTRTLAALAALGLWGAGLPALAETQDKTARPGERTFLDAFSHYFATQGCRSQAALVELVAPPRGGRLEQRRENRILGSIVGDDGRSARSADGCEAVRKDAMSLYYTPRPDFSGLDTLSVDVTFGDGTTVSYLFRITVPAPARREAPREAPAVSQAPARRDTGRDAATARAAPAPGVAPTQGTVRTPEGRAATAEDFLREAARDATPGSRPAPAAPLPKATASSTPDSAPPARPEVPQEVAPARPPRPPAQRQL</sequence>
<proteinExistence type="predicted"/>
<feature type="signal peptide" evidence="2">
    <location>
        <begin position="1"/>
        <end position="30"/>
    </location>
</feature>
<evidence type="ECO:0000313" key="4">
    <source>
        <dbReference type="Proteomes" id="UP001407347"/>
    </source>
</evidence>
<evidence type="ECO:0000313" key="3">
    <source>
        <dbReference type="EMBL" id="MEN3235504.1"/>
    </source>
</evidence>
<feature type="compositionally biased region" description="Low complexity" evidence="1">
    <location>
        <begin position="224"/>
        <end position="233"/>
    </location>
</feature>
<protein>
    <submittedName>
        <fullName evidence="3">Uncharacterized protein</fullName>
    </submittedName>
</protein>